<dbReference type="InterPro" id="IPR004843">
    <property type="entry name" value="Calcineurin-like_PHP"/>
</dbReference>
<evidence type="ECO:0000256" key="1">
    <source>
        <dbReference type="SAM" id="Phobius"/>
    </source>
</evidence>
<keyword evidence="1" id="KW-1133">Transmembrane helix</keyword>
<dbReference type="AlphaFoldDB" id="E8KI45"/>
<dbReference type="InterPro" id="IPR029052">
    <property type="entry name" value="Metallo-depent_PP-like"/>
</dbReference>
<comment type="caution">
    <text evidence="3">The sequence shown here is derived from an EMBL/GenBank/DDBJ whole genome shotgun (WGS) entry which is preliminary data.</text>
</comment>
<feature type="transmembrane region" description="Helical" evidence="1">
    <location>
        <begin position="89"/>
        <end position="113"/>
    </location>
</feature>
<feature type="transmembrane region" description="Helical" evidence="1">
    <location>
        <begin position="125"/>
        <end position="143"/>
    </location>
</feature>
<protein>
    <submittedName>
        <fullName evidence="3">Ser/Thr phosphatase family protein</fullName>
    </submittedName>
</protein>
<name>E8KI45_9PAST</name>
<feature type="domain" description="Calcineurin-like phosphoesterase" evidence="2">
    <location>
        <begin position="162"/>
        <end position="324"/>
    </location>
</feature>
<dbReference type="GO" id="GO:0016787">
    <property type="term" value="F:hydrolase activity"/>
    <property type="evidence" value="ECO:0007669"/>
    <property type="project" value="InterPro"/>
</dbReference>
<keyword evidence="4" id="KW-1185">Reference proteome</keyword>
<dbReference type="PANTHER" id="PTHR31302">
    <property type="entry name" value="TRANSMEMBRANE PROTEIN WITH METALLOPHOSPHOESTERASE DOMAIN-RELATED"/>
    <property type="match status" value="1"/>
</dbReference>
<keyword evidence="1" id="KW-0812">Transmembrane</keyword>
<dbReference type="EMBL" id="AEVG01000104">
    <property type="protein sequence ID" value="EFX91445.1"/>
    <property type="molecule type" value="Genomic_DNA"/>
</dbReference>
<sequence>MFEKSICVTIPTFFIFKQKGKLLEYRYYITTGIAILVLQCLVFNFSRTVGWLFNLSTKSRKIVTFISYLAANGLAILTVTRTFNGFRITALMLALLLFALFVSLACAMIYRLFKGKQAVNFALKITYPFAFFGIVGFALYNAYTPKVVHYSVQLDKPLDQPLRIGVASDLHLGQWFGAKQLDKLAEIFNQQKVDLILLPGDIMDDNTDTYVAENMQPHFAKLKAPLGVYATLGNHDFFGEQLAIASEIQKAGIQVLWDQAVEINGKFTIIGRNDDLVKNRPSAAQLLTAVNSDLPVFLLDHRPTQIEQHSQLPIDLQVSGHTHKGQIFPANLMTNVIYRLHYGYEKIGLGHYFVTSGYGFWGIPMRLGTQSEVFIIDVKGK</sequence>
<keyword evidence="1" id="KW-0472">Membrane</keyword>
<gene>
    <name evidence="3" type="ORF">HMPREF0027_1512</name>
</gene>
<evidence type="ECO:0000313" key="4">
    <source>
        <dbReference type="Proteomes" id="UP000005467"/>
    </source>
</evidence>
<organism evidence="3 4">
    <name type="scientific">Actinobacillus ureae ATCC 25976</name>
    <dbReference type="NCBI Taxonomy" id="887324"/>
    <lineage>
        <taxon>Bacteria</taxon>
        <taxon>Pseudomonadati</taxon>
        <taxon>Pseudomonadota</taxon>
        <taxon>Gammaproteobacteria</taxon>
        <taxon>Pasteurellales</taxon>
        <taxon>Pasteurellaceae</taxon>
        <taxon>Actinobacillus</taxon>
    </lineage>
</organism>
<dbReference type="InterPro" id="IPR051158">
    <property type="entry name" value="Metallophosphoesterase_sf"/>
</dbReference>
<evidence type="ECO:0000259" key="2">
    <source>
        <dbReference type="Pfam" id="PF00149"/>
    </source>
</evidence>
<dbReference type="SUPFAM" id="SSF56300">
    <property type="entry name" value="Metallo-dependent phosphatases"/>
    <property type="match status" value="1"/>
</dbReference>
<dbReference type="HOGENOM" id="CLU_025443_0_0_6"/>
<dbReference type="PANTHER" id="PTHR31302:SF0">
    <property type="entry name" value="TRANSMEMBRANE PROTEIN WITH METALLOPHOSPHOESTERASE DOMAIN"/>
    <property type="match status" value="1"/>
</dbReference>
<evidence type="ECO:0000313" key="3">
    <source>
        <dbReference type="EMBL" id="EFX91445.1"/>
    </source>
</evidence>
<proteinExistence type="predicted"/>
<dbReference type="Pfam" id="PF00149">
    <property type="entry name" value="Metallophos"/>
    <property type="match status" value="1"/>
</dbReference>
<dbReference type="Gene3D" id="3.60.21.10">
    <property type="match status" value="1"/>
</dbReference>
<feature type="transmembrane region" description="Helical" evidence="1">
    <location>
        <begin position="25"/>
        <end position="45"/>
    </location>
</feature>
<dbReference type="Proteomes" id="UP000005467">
    <property type="component" value="Unassembled WGS sequence"/>
</dbReference>
<accession>E8KI45</accession>
<feature type="transmembrane region" description="Helical" evidence="1">
    <location>
        <begin position="65"/>
        <end position="83"/>
    </location>
</feature>
<dbReference type="CDD" id="cd07385">
    <property type="entry name" value="MPP_YkuE_C"/>
    <property type="match status" value="1"/>
</dbReference>
<reference evidence="3 4" key="1">
    <citation type="submission" date="2011-01" db="EMBL/GenBank/DDBJ databases">
        <authorList>
            <person name="Muzny D."/>
            <person name="Qin X."/>
            <person name="Deng J."/>
            <person name="Jiang H."/>
            <person name="Liu Y."/>
            <person name="Qu J."/>
            <person name="Song X.-Z."/>
            <person name="Zhang L."/>
            <person name="Thornton R."/>
            <person name="Coyle M."/>
            <person name="Francisco L."/>
            <person name="Jackson L."/>
            <person name="Javaid M."/>
            <person name="Korchina V."/>
            <person name="Kovar C."/>
            <person name="Mata R."/>
            <person name="Mathew T."/>
            <person name="Ngo R."/>
            <person name="Nguyen L."/>
            <person name="Nguyen N."/>
            <person name="Okwuonu G."/>
            <person name="Ongeri F."/>
            <person name="Pham C."/>
            <person name="Simmons D."/>
            <person name="Wilczek-Boney K."/>
            <person name="Hale W."/>
            <person name="Jakkamsetti A."/>
            <person name="Pham P."/>
            <person name="Ruth R."/>
            <person name="San Lucas F."/>
            <person name="Warren J."/>
            <person name="Zhang J."/>
            <person name="Zhao Z."/>
            <person name="Zhou C."/>
            <person name="Zhu D."/>
            <person name="Lee S."/>
            <person name="Bess C."/>
            <person name="Blankenburg K."/>
            <person name="Forbes L."/>
            <person name="Fu Q."/>
            <person name="Gubbala S."/>
            <person name="Hirani K."/>
            <person name="Jayaseelan J.C."/>
            <person name="Lara F."/>
            <person name="Munidasa M."/>
            <person name="Palculict T."/>
            <person name="Patil S."/>
            <person name="Pu L.-L."/>
            <person name="Saada N."/>
            <person name="Tang L."/>
            <person name="Weissenberger G."/>
            <person name="Zhu Y."/>
            <person name="Hemphill L."/>
            <person name="Shang Y."/>
            <person name="Youmans B."/>
            <person name="Ayvaz T."/>
            <person name="Ross M."/>
            <person name="Santibanez J."/>
            <person name="Aqrawi P."/>
            <person name="Gross S."/>
            <person name="Joshi V."/>
            <person name="Fowler G."/>
            <person name="Nazareth L."/>
            <person name="Reid J."/>
            <person name="Worley K."/>
            <person name="Petrosino J."/>
            <person name="Highlander S."/>
            <person name="Gibbs R."/>
        </authorList>
    </citation>
    <scope>NUCLEOTIDE SEQUENCE [LARGE SCALE GENOMIC DNA]</scope>
    <source>
        <strain evidence="3 4">ATCC 25976</strain>
    </source>
</reference>